<sequence>MGNKVKRNIEDCDFLTAEMISEHLHLTRRTVYEFMTSGQLPTYKIGAARRVTKADYYAWLETFRDNRKEA</sequence>
<accession>A0A3S9A406</accession>
<dbReference type="AlphaFoldDB" id="A0A3S9A406"/>
<dbReference type="SUPFAM" id="SSF46955">
    <property type="entry name" value="Putative DNA-binding domain"/>
    <property type="match status" value="1"/>
</dbReference>
<dbReference type="Pfam" id="PF12728">
    <property type="entry name" value="HTH_17"/>
    <property type="match status" value="1"/>
</dbReference>
<gene>
    <name evidence="2" type="ORF">EJC50_12895</name>
</gene>
<dbReference type="OrthoDB" id="122388at2"/>
<evidence type="ECO:0000313" key="3">
    <source>
        <dbReference type="Proteomes" id="UP000272528"/>
    </source>
</evidence>
<dbReference type="InterPro" id="IPR041657">
    <property type="entry name" value="HTH_17"/>
</dbReference>
<dbReference type="InterPro" id="IPR010093">
    <property type="entry name" value="SinI_DNA-bd"/>
</dbReference>
<reference evidence="3" key="1">
    <citation type="submission" date="2018-12" db="EMBL/GenBank/DDBJ databases">
        <title>Genome sequence of Peanibacillus sp.</title>
        <authorList>
            <person name="Subramani G."/>
            <person name="Srinivasan S."/>
            <person name="Kim M.K."/>
        </authorList>
    </citation>
    <scope>NUCLEOTIDE SEQUENCE [LARGE SCALE GENOMIC DNA]</scope>
    <source>
        <strain evidence="3">18JY67-1</strain>
    </source>
</reference>
<dbReference type="EMBL" id="CP034437">
    <property type="protein sequence ID" value="AZN40451.1"/>
    <property type="molecule type" value="Genomic_DNA"/>
</dbReference>
<proteinExistence type="predicted"/>
<protein>
    <submittedName>
        <fullName evidence="2">DNA-binding protein</fullName>
    </submittedName>
</protein>
<feature type="domain" description="Helix-turn-helix" evidence="1">
    <location>
        <begin position="14"/>
        <end position="61"/>
    </location>
</feature>
<dbReference type="RefSeq" id="WP_126015680.1">
    <property type="nucleotide sequence ID" value="NZ_CP034437.1"/>
</dbReference>
<evidence type="ECO:0000313" key="2">
    <source>
        <dbReference type="EMBL" id="AZN40451.1"/>
    </source>
</evidence>
<evidence type="ECO:0000259" key="1">
    <source>
        <dbReference type="Pfam" id="PF12728"/>
    </source>
</evidence>
<dbReference type="Proteomes" id="UP000272528">
    <property type="component" value="Chromosome"/>
</dbReference>
<dbReference type="GO" id="GO:0003677">
    <property type="term" value="F:DNA binding"/>
    <property type="evidence" value="ECO:0007669"/>
    <property type="project" value="UniProtKB-KW"/>
</dbReference>
<organism evidence="2 3">
    <name type="scientific">Paenibacillus albus</name>
    <dbReference type="NCBI Taxonomy" id="2495582"/>
    <lineage>
        <taxon>Bacteria</taxon>
        <taxon>Bacillati</taxon>
        <taxon>Bacillota</taxon>
        <taxon>Bacilli</taxon>
        <taxon>Bacillales</taxon>
        <taxon>Paenibacillaceae</taxon>
        <taxon>Paenibacillus</taxon>
    </lineage>
</organism>
<dbReference type="NCBIfam" id="TIGR01764">
    <property type="entry name" value="excise"/>
    <property type="match status" value="1"/>
</dbReference>
<dbReference type="InterPro" id="IPR009061">
    <property type="entry name" value="DNA-bd_dom_put_sf"/>
</dbReference>
<keyword evidence="2" id="KW-0238">DNA-binding</keyword>
<name>A0A3S9A406_9BACL</name>
<keyword evidence="3" id="KW-1185">Reference proteome</keyword>
<dbReference type="KEGG" id="palb:EJC50_12895"/>